<reference evidence="1 2" key="1">
    <citation type="submission" date="2018-03" db="EMBL/GenBank/DDBJ databases">
        <authorList>
            <person name="Keele B.F."/>
        </authorList>
    </citation>
    <scope>NUCLEOTIDE SEQUENCE [LARGE SCALE GENOMIC DNA]</scope>
    <source>
        <strain evidence="1 2">IB-3</strain>
    </source>
</reference>
<dbReference type="OrthoDB" id="3210158at2"/>
<dbReference type="RefSeq" id="WP_108343542.1">
    <property type="nucleotide sequence ID" value="NZ_PYXZ01000002.1"/>
</dbReference>
<evidence type="ECO:0000313" key="2">
    <source>
        <dbReference type="Proteomes" id="UP000244867"/>
    </source>
</evidence>
<keyword evidence="2" id="KW-1185">Reference proteome</keyword>
<name>A0A2R7YZ47_9ACTN</name>
<dbReference type="Proteomes" id="UP000244867">
    <property type="component" value="Unassembled WGS sequence"/>
</dbReference>
<sequence>MIDLDETSPDAILAAAVEDARAAVLELTGGGDVGEHLGVHHEDELVVTHTFACTRPGYVGWHWSVTVTRDADATRATVNEAVLLPGSDAIVAPSWVPYKERLQPGDLSPGDLLPVEDEDPRLVPTYLVGDDPLDPDARAQVRQVAGDLGLGRVRTLSIEGRDMAAERWYAGDGGPEAPLAKSAPDSCWSCGFLVRLAGPLSDTFGVCANGNANDDGKVVTLDHGCGAHSEVKLARKQQPIPVPDHVFDTLTDDELESL</sequence>
<organism evidence="1 2">
    <name type="scientific">Nocardioides currus</name>
    <dbReference type="NCBI Taxonomy" id="2133958"/>
    <lineage>
        <taxon>Bacteria</taxon>
        <taxon>Bacillati</taxon>
        <taxon>Actinomycetota</taxon>
        <taxon>Actinomycetes</taxon>
        <taxon>Propionibacteriales</taxon>
        <taxon>Nocardioidaceae</taxon>
        <taxon>Nocardioides</taxon>
    </lineage>
</organism>
<protein>
    <submittedName>
        <fullName evidence="1">DUF3027 domain-containing protein</fullName>
    </submittedName>
</protein>
<dbReference type="AlphaFoldDB" id="A0A2R7YZ47"/>
<dbReference type="Pfam" id="PF11228">
    <property type="entry name" value="DUF3027"/>
    <property type="match status" value="1"/>
</dbReference>
<dbReference type="InterPro" id="IPR021391">
    <property type="entry name" value="DUF3027"/>
</dbReference>
<comment type="caution">
    <text evidence="1">The sequence shown here is derived from an EMBL/GenBank/DDBJ whole genome shotgun (WGS) entry which is preliminary data.</text>
</comment>
<accession>A0A2R7YZ47</accession>
<proteinExistence type="predicted"/>
<gene>
    <name evidence="1" type="ORF">C7S10_06130</name>
</gene>
<evidence type="ECO:0000313" key="1">
    <source>
        <dbReference type="EMBL" id="PUA81650.1"/>
    </source>
</evidence>
<dbReference type="EMBL" id="PYXZ01000002">
    <property type="protein sequence ID" value="PUA81650.1"/>
    <property type="molecule type" value="Genomic_DNA"/>
</dbReference>